<keyword evidence="2" id="KW-1185">Reference proteome</keyword>
<evidence type="ECO:0000313" key="2">
    <source>
        <dbReference type="Proteomes" id="UP001456344"/>
    </source>
</evidence>
<protein>
    <submittedName>
        <fullName evidence="1">MEDS domain-containing protein</fullName>
    </submittedName>
</protein>
<dbReference type="EMBL" id="CP150484">
    <property type="protein sequence ID" value="WYW19376.1"/>
    <property type="molecule type" value="Genomic_DNA"/>
</dbReference>
<gene>
    <name evidence="1" type="ORF">LCL61_27900</name>
</gene>
<reference evidence="1" key="1">
    <citation type="submission" date="2023-10" db="EMBL/GenBank/DDBJ databases">
        <title>Whole genome sequencing of actinobacterial strain Amycolatopsis sp. (BCA-696) identifies the underlying plant growth-promoting genes.</title>
        <authorList>
            <person name="Gandham P."/>
            <person name="Vadla N."/>
            <person name="Saji A."/>
            <person name="Srinivas V."/>
            <person name="Ruperao P."/>
            <person name="Selvanayagam S."/>
            <person name="Saxena R.K."/>
            <person name="Rathore A."/>
            <person name="Gopalakrishnan S."/>
            <person name="Thakur V."/>
        </authorList>
    </citation>
    <scope>NUCLEOTIDE SEQUENCE</scope>
    <source>
        <strain evidence="1">BCA-696</strain>
    </source>
</reference>
<organism evidence="1 2">
    <name type="scientific">Amycolatopsis coloradensis</name>
    <dbReference type="NCBI Taxonomy" id="76021"/>
    <lineage>
        <taxon>Bacteria</taxon>
        <taxon>Bacillati</taxon>
        <taxon>Actinomycetota</taxon>
        <taxon>Actinomycetes</taxon>
        <taxon>Pseudonocardiales</taxon>
        <taxon>Pseudonocardiaceae</taxon>
        <taxon>Amycolatopsis</taxon>
    </lineage>
</organism>
<name>A0ACD5BIY4_9PSEU</name>
<sequence>MKTPFRHRGCVYGSDAEFLTMAVPFAEDGLRRRQPVLAVTTAGNLGLLRAALGVDADRIECAETSAFGRRASHWAEALRDHWTRHRSDTPPGPVRIIAEPAWADRSRREVAAWLRMEANLTMSLADTEIWMICPYDTRSVEAGIVEEAHRIHPECVVGRRAKPSAQFMVPEEFTQAETSPGRTADLFRFAGDLVSVRRYVLEKATPILSTESTSAMFDVAVGAVLASLLNHGIDRATVWVRPVAGRVVCTMRCDRPLDLQRFPGSGHLDTNRLDNNLRMAEQVCEWLDVSSDPGGCTIELAMPGQVPKSQAGAGSEGWSVQG</sequence>
<accession>A0ACD5BIY4</accession>
<proteinExistence type="predicted"/>
<evidence type="ECO:0000313" key="1">
    <source>
        <dbReference type="EMBL" id="WYW19376.1"/>
    </source>
</evidence>
<dbReference type="Proteomes" id="UP001456344">
    <property type="component" value="Chromosome"/>
</dbReference>